<dbReference type="Proteomes" id="UP001281410">
    <property type="component" value="Unassembled WGS sequence"/>
</dbReference>
<keyword evidence="2" id="KW-1185">Reference proteome</keyword>
<organism evidence="1 2">
    <name type="scientific">Dipteronia sinensis</name>
    <dbReference type="NCBI Taxonomy" id="43782"/>
    <lineage>
        <taxon>Eukaryota</taxon>
        <taxon>Viridiplantae</taxon>
        <taxon>Streptophyta</taxon>
        <taxon>Embryophyta</taxon>
        <taxon>Tracheophyta</taxon>
        <taxon>Spermatophyta</taxon>
        <taxon>Magnoliopsida</taxon>
        <taxon>eudicotyledons</taxon>
        <taxon>Gunneridae</taxon>
        <taxon>Pentapetalae</taxon>
        <taxon>rosids</taxon>
        <taxon>malvids</taxon>
        <taxon>Sapindales</taxon>
        <taxon>Sapindaceae</taxon>
        <taxon>Hippocastanoideae</taxon>
        <taxon>Acereae</taxon>
        <taxon>Dipteronia</taxon>
    </lineage>
</organism>
<dbReference type="EMBL" id="JANJYJ010000009">
    <property type="protein sequence ID" value="KAK3188121.1"/>
    <property type="molecule type" value="Genomic_DNA"/>
</dbReference>
<proteinExistence type="predicted"/>
<accession>A0AAD9ZQU4</accession>
<reference evidence="1" key="1">
    <citation type="journal article" date="2023" name="Plant J.">
        <title>Genome sequences and population genomics provide insights into the demographic history, inbreeding, and mutation load of two 'living fossil' tree species of Dipteronia.</title>
        <authorList>
            <person name="Feng Y."/>
            <person name="Comes H.P."/>
            <person name="Chen J."/>
            <person name="Zhu S."/>
            <person name="Lu R."/>
            <person name="Zhang X."/>
            <person name="Li P."/>
            <person name="Qiu J."/>
            <person name="Olsen K.M."/>
            <person name="Qiu Y."/>
        </authorList>
    </citation>
    <scope>NUCLEOTIDE SEQUENCE</scope>
    <source>
        <strain evidence="1">NBL</strain>
    </source>
</reference>
<protein>
    <submittedName>
        <fullName evidence="1">Uncharacterized protein</fullName>
    </submittedName>
</protein>
<evidence type="ECO:0000313" key="2">
    <source>
        <dbReference type="Proteomes" id="UP001281410"/>
    </source>
</evidence>
<dbReference type="AlphaFoldDB" id="A0AAD9ZQU4"/>
<gene>
    <name evidence="1" type="ORF">Dsin_027682</name>
</gene>
<name>A0AAD9ZQU4_9ROSI</name>
<sequence>MSFMIRGEAQRHLDEMNCALGSASNSNLQVNYPLYSHESSVQSSTKPSMKNQGALSVGGHWQSSYPPKLNFVYQRPNKPGELSISTSWVILRYREDGFLMELV</sequence>
<comment type="caution">
    <text evidence="1">The sequence shown here is derived from an EMBL/GenBank/DDBJ whole genome shotgun (WGS) entry which is preliminary data.</text>
</comment>
<evidence type="ECO:0000313" key="1">
    <source>
        <dbReference type="EMBL" id="KAK3188121.1"/>
    </source>
</evidence>